<keyword evidence="4" id="KW-1185">Reference proteome</keyword>
<feature type="coiled-coil region" evidence="1">
    <location>
        <begin position="21"/>
        <end position="48"/>
    </location>
</feature>
<organism evidence="3 4">
    <name type="scientific">Lachnellula subtilissima</name>
    <dbReference type="NCBI Taxonomy" id="602034"/>
    <lineage>
        <taxon>Eukaryota</taxon>
        <taxon>Fungi</taxon>
        <taxon>Dikarya</taxon>
        <taxon>Ascomycota</taxon>
        <taxon>Pezizomycotina</taxon>
        <taxon>Leotiomycetes</taxon>
        <taxon>Helotiales</taxon>
        <taxon>Lachnaceae</taxon>
        <taxon>Lachnellula</taxon>
    </lineage>
</organism>
<name>A0A8H8RBQ2_9HELO</name>
<proteinExistence type="predicted"/>
<dbReference type="PANTHER" id="PTHR42070:SF1">
    <property type="entry name" value="FILAMENT ASSOCIATED PROTEIN, PUTATIVE (AFU_ORTHOLOGUE AFUA_8G06630)-RELATED"/>
    <property type="match status" value="1"/>
</dbReference>
<evidence type="ECO:0000313" key="3">
    <source>
        <dbReference type="EMBL" id="TVY31966.1"/>
    </source>
</evidence>
<feature type="compositionally biased region" description="Polar residues" evidence="2">
    <location>
        <begin position="143"/>
        <end position="180"/>
    </location>
</feature>
<comment type="caution">
    <text evidence="3">The sequence shown here is derived from an EMBL/GenBank/DDBJ whole genome shotgun (WGS) entry which is preliminary data.</text>
</comment>
<dbReference type="CDD" id="cd14688">
    <property type="entry name" value="bZIP_YAP"/>
    <property type="match status" value="1"/>
</dbReference>
<evidence type="ECO:0000256" key="1">
    <source>
        <dbReference type="SAM" id="Coils"/>
    </source>
</evidence>
<feature type="region of interest" description="Disordered" evidence="2">
    <location>
        <begin position="1"/>
        <end position="21"/>
    </location>
</feature>
<evidence type="ECO:0000256" key="2">
    <source>
        <dbReference type="SAM" id="MobiDB-lite"/>
    </source>
</evidence>
<dbReference type="Proteomes" id="UP000462212">
    <property type="component" value="Unassembled WGS sequence"/>
</dbReference>
<accession>A0A8H8RBQ2</accession>
<evidence type="ECO:0000313" key="4">
    <source>
        <dbReference type="Proteomes" id="UP000462212"/>
    </source>
</evidence>
<sequence>MSTGSEKANLARIRDNQRRSRARRKEYLQELEAKLRQCELQGIEASAEIQVAARRVADENKKLRGLLFQNGIAEDSIESYLNSSPAMETAMGSQYGGNTGPAVQLLEQLLLNRKVCCTNSNIAQCGGVTGTRSRDSSTSVSTMQTAPWDTHQTPSTHQFMTPISSAASKANSVSRSNDSNRGAPHHQRLVSMPRNLSPASNPNQSGHDSQMFDFDPLLQPQNLVSYNTSHQNSAQQHLQPYSAAHHQSSIYTPTTDASANVNTCGLASDMIASMAGGDPASVRAELGCLPDMECEVDSHLVFDVMDRYMGDNRL</sequence>
<protein>
    <recommendedName>
        <fullName evidence="5">BZIP domain-containing protein</fullName>
    </recommendedName>
</protein>
<feature type="region of interest" description="Disordered" evidence="2">
    <location>
        <begin position="127"/>
        <end position="214"/>
    </location>
</feature>
<feature type="compositionally biased region" description="Polar residues" evidence="2">
    <location>
        <begin position="197"/>
        <end position="208"/>
    </location>
</feature>
<dbReference type="EMBL" id="QGMJ01001206">
    <property type="protein sequence ID" value="TVY31966.1"/>
    <property type="molecule type" value="Genomic_DNA"/>
</dbReference>
<keyword evidence="1" id="KW-0175">Coiled coil</keyword>
<reference evidence="3 4" key="1">
    <citation type="submission" date="2018-05" db="EMBL/GenBank/DDBJ databases">
        <title>Genome sequencing and assembly of the regulated plant pathogen Lachnellula willkommii and related sister species for the development of diagnostic species identification markers.</title>
        <authorList>
            <person name="Giroux E."/>
            <person name="Bilodeau G."/>
        </authorList>
    </citation>
    <scope>NUCLEOTIDE SEQUENCE [LARGE SCALE GENOMIC DNA]</scope>
    <source>
        <strain evidence="3 4">CBS 197.66</strain>
    </source>
</reference>
<evidence type="ECO:0008006" key="5">
    <source>
        <dbReference type="Google" id="ProtNLM"/>
    </source>
</evidence>
<dbReference type="AlphaFoldDB" id="A0A8H8RBQ2"/>
<dbReference type="PANTHER" id="PTHR42070">
    <property type="entry name" value="FILAMENT ASSOCIATED PROTEIN, PUTATIVE (AFU_ORTHOLOGUE AFUA_8G06630)-RELATED"/>
    <property type="match status" value="1"/>
</dbReference>
<gene>
    <name evidence="3" type="ORF">LSUB1_G008938</name>
</gene>
<dbReference type="OrthoDB" id="4505928at2759"/>